<keyword evidence="3" id="KW-1003">Cell membrane</keyword>
<feature type="transmembrane region" description="Helical" evidence="8">
    <location>
        <begin position="265"/>
        <end position="284"/>
    </location>
</feature>
<feature type="transmembrane region" description="Helical" evidence="8">
    <location>
        <begin position="49"/>
        <end position="69"/>
    </location>
</feature>
<proteinExistence type="predicted"/>
<comment type="subcellular location">
    <subcellularLocation>
        <location evidence="1">Cell membrane</location>
        <topology evidence="1">Multi-pass membrane protein</topology>
    </subcellularLocation>
</comment>
<evidence type="ECO:0000256" key="4">
    <source>
        <dbReference type="ARBA" id="ARBA00022692"/>
    </source>
</evidence>
<dbReference type="GO" id="GO:0005886">
    <property type="term" value="C:plasma membrane"/>
    <property type="evidence" value="ECO:0007669"/>
    <property type="project" value="UniProtKB-SubCell"/>
</dbReference>
<keyword evidence="4 8" id="KW-0812">Transmembrane</keyword>
<accession>A0A6J4TJB4</accession>
<keyword evidence="6" id="KW-0406">Ion transport</keyword>
<dbReference type="Pfam" id="PF02386">
    <property type="entry name" value="TrkH"/>
    <property type="match status" value="1"/>
</dbReference>
<evidence type="ECO:0000256" key="6">
    <source>
        <dbReference type="ARBA" id="ARBA00023065"/>
    </source>
</evidence>
<organism evidence="9">
    <name type="scientific">uncultured Thermomicrobiales bacterium</name>
    <dbReference type="NCBI Taxonomy" id="1645740"/>
    <lineage>
        <taxon>Bacteria</taxon>
        <taxon>Pseudomonadati</taxon>
        <taxon>Thermomicrobiota</taxon>
        <taxon>Thermomicrobia</taxon>
        <taxon>Thermomicrobiales</taxon>
        <taxon>environmental samples</taxon>
    </lineage>
</organism>
<feature type="transmembrane region" description="Helical" evidence="8">
    <location>
        <begin position="225"/>
        <end position="245"/>
    </location>
</feature>
<feature type="transmembrane region" description="Helical" evidence="8">
    <location>
        <begin position="319"/>
        <end position="339"/>
    </location>
</feature>
<dbReference type="EMBL" id="CADCWE010000025">
    <property type="protein sequence ID" value="CAA9524713.1"/>
    <property type="molecule type" value="Genomic_DNA"/>
</dbReference>
<protein>
    <submittedName>
        <fullName evidence="9">KtrAB potassium uptake system, integral membrane component KtrB</fullName>
    </submittedName>
</protein>
<keyword evidence="5 8" id="KW-1133">Transmembrane helix</keyword>
<feature type="transmembrane region" description="Helical" evidence="8">
    <location>
        <begin position="416"/>
        <end position="437"/>
    </location>
</feature>
<evidence type="ECO:0000256" key="2">
    <source>
        <dbReference type="ARBA" id="ARBA00022448"/>
    </source>
</evidence>
<dbReference type="AlphaFoldDB" id="A0A6J4TJB4"/>
<feature type="transmembrane region" description="Helical" evidence="8">
    <location>
        <begin position="346"/>
        <end position="364"/>
    </location>
</feature>
<dbReference type="GO" id="GO:0008324">
    <property type="term" value="F:monoatomic cation transmembrane transporter activity"/>
    <property type="evidence" value="ECO:0007669"/>
    <property type="project" value="InterPro"/>
</dbReference>
<dbReference type="GO" id="GO:0030001">
    <property type="term" value="P:metal ion transport"/>
    <property type="evidence" value="ECO:0007669"/>
    <property type="project" value="UniProtKB-ARBA"/>
</dbReference>
<feature type="transmembrane region" description="Helical" evidence="8">
    <location>
        <begin position="384"/>
        <end position="404"/>
    </location>
</feature>
<evidence type="ECO:0000256" key="5">
    <source>
        <dbReference type="ARBA" id="ARBA00022989"/>
    </source>
</evidence>
<evidence type="ECO:0000313" key="9">
    <source>
        <dbReference type="EMBL" id="CAA9524713.1"/>
    </source>
</evidence>
<evidence type="ECO:0000256" key="7">
    <source>
        <dbReference type="ARBA" id="ARBA00023136"/>
    </source>
</evidence>
<sequence>MIDPARPRRPAAVRLIWRRVRAGQTIRLPGGGARRSRTVPNAPSHARRFVLGFAAVVILGGGLLATPWTAADGRATPPVDALFTAVSAACSTGLVTVDTADHWNRRGEVVILLLMQIGGLGFMVGAGIVLQMLRRQVSLGDALLLRDGDPALSIREAADLSGRILCFTLATEAAGAVALAVWFWGSGDAPPGRALWHGVFLSVSAFCNASFDLSGGFASLQPYRTVVWVNVVIALLVQAGALSYVTLRDAATTRRWTRFALETKLVLLAHGVLVLVGTAAFLALEWGRSLAGTPGWAKPMASAFHAVTARSGGFATVDLGAAGGATLFVFSAVMLIGGASGSTAGGVRLGTVAVVVAAIGATLRGEAEPQVFGRRIPTPLVFRAMAVIALFVLAHAAATLLLALTEGAGRADAPSFLALFFEAASALATDGLSTGITPRLSTAGKLVLCGTMFLGRVGPLTAVYALQRRQQRRARYRLPEGAVRIG</sequence>
<dbReference type="PANTHER" id="PTHR32024">
    <property type="entry name" value="TRK SYSTEM POTASSIUM UPTAKE PROTEIN TRKG-RELATED"/>
    <property type="match status" value="1"/>
</dbReference>
<feature type="transmembrane region" description="Helical" evidence="8">
    <location>
        <begin position="109"/>
        <end position="133"/>
    </location>
</feature>
<keyword evidence="2" id="KW-0813">Transport</keyword>
<reference evidence="9" key="1">
    <citation type="submission" date="2020-02" db="EMBL/GenBank/DDBJ databases">
        <authorList>
            <person name="Meier V. D."/>
        </authorList>
    </citation>
    <scope>NUCLEOTIDE SEQUENCE</scope>
    <source>
        <strain evidence="9">AVDCRST_MAG73</strain>
    </source>
</reference>
<gene>
    <name evidence="9" type="ORF">AVDCRST_MAG73-407</name>
</gene>
<feature type="transmembrane region" description="Helical" evidence="8">
    <location>
        <begin position="443"/>
        <end position="466"/>
    </location>
</feature>
<feature type="transmembrane region" description="Helical" evidence="8">
    <location>
        <begin position="160"/>
        <end position="182"/>
    </location>
</feature>
<dbReference type="PANTHER" id="PTHR32024:SF1">
    <property type="entry name" value="KTR SYSTEM POTASSIUM UPTAKE PROTEIN B"/>
    <property type="match status" value="1"/>
</dbReference>
<name>A0A6J4TJB4_9BACT</name>
<evidence type="ECO:0000256" key="8">
    <source>
        <dbReference type="SAM" id="Phobius"/>
    </source>
</evidence>
<dbReference type="InterPro" id="IPR003445">
    <property type="entry name" value="Cat_transpt"/>
</dbReference>
<evidence type="ECO:0000256" key="3">
    <source>
        <dbReference type="ARBA" id="ARBA00022475"/>
    </source>
</evidence>
<evidence type="ECO:0000256" key="1">
    <source>
        <dbReference type="ARBA" id="ARBA00004651"/>
    </source>
</evidence>
<keyword evidence="7 8" id="KW-0472">Membrane</keyword>